<reference evidence="1 2" key="1">
    <citation type="journal article" date="2019" name="Int. J. Syst. Evol. Microbiol.">
        <title>Thermogemmatispora aurantia sp. nov. and Thermogemmatispora argillosa sp. nov., within the class Ktedonobacteria, and emended description of the genus Thermogemmatispora.</title>
        <authorList>
            <person name="Zheng Y."/>
            <person name="Wang C.M."/>
            <person name="Sakai Y."/>
            <person name="Abe K."/>
            <person name="Yokota A."/>
            <person name="Yabe S."/>
        </authorList>
    </citation>
    <scope>NUCLEOTIDE SEQUENCE [LARGE SCALE GENOMIC DNA]</scope>
    <source>
        <strain evidence="1 2">A1-2</strain>
    </source>
</reference>
<name>A0A5J4K9Y5_9CHLR</name>
<comment type="caution">
    <text evidence="1">The sequence shown here is derived from an EMBL/GenBank/DDBJ whole genome shotgun (WGS) entry which is preliminary data.</text>
</comment>
<dbReference type="Proteomes" id="UP000334820">
    <property type="component" value="Unassembled WGS sequence"/>
</dbReference>
<organism evidence="1 2">
    <name type="scientific">Thermogemmatispora aurantia</name>
    <dbReference type="NCBI Taxonomy" id="2045279"/>
    <lineage>
        <taxon>Bacteria</taxon>
        <taxon>Bacillati</taxon>
        <taxon>Chloroflexota</taxon>
        <taxon>Ktedonobacteria</taxon>
        <taxon>Thermogemmatisporales</taxon>
        <taxon>Thermogemmatisporaceae</taxon>
        <taxon>Thermogemmatispora</taxon>
    </lineage>
</organism>
<gene>
    <name evidence="1" type="ORF">KTAU_40230</name>
</gene>
<keyword evidence="2" id="KW-1185">Reference proteome</keyword>
<dbReference type="EMBL" id="BKZV01000007">
    <property type="protein sequence ID" value="GER85388.1"/>
    <property type="molecule type" value="Genomic_DNA"/>
</dbReference>
<sequence length="128" mass="13779">MLGSLRIEARTPRLKKGWVAQPGAMLAGLFLRGSGRRPLGQKMTAEYLASGLWAAAAYPGARPRAWMNSAQPGCGQTVLGEPCLIQPSGHQNRDLPPIGIAEKATVAHRQADKANAREKEERLELALV</sequence>
<proteinExistence type="predicted"/>
<evidence type="ECO:0000313" key="2">
    <source>
        <dbReference type="Proteomes" id="UP000334820"/>
    </source>
</evidence>
<dbReference type="AlphaFoldDB" id="A0A5J4K9Y5"/>
<accession>A0A5J4K9Y5</accession>
<evidence type="ECO:0000313" key="1">
    <source>
        <dbReference type="EMBL" id="GER85388.1"/>
    </source>
</evidence>
<protein>
    <submittedName>
        <fullName evidence="1">Uncharacterized protein</fullName>
    </submittedName>
</protein>